<evidence type="ECO:0000313" key="6">
    <source>
        <dbReference type="EMBL" id="AGF56752.1"/>
    </source>
</evidence>
<comment type="cofactor">
    <cofactor evidence="1">
        <name>Mg(2+)</name>
        <dbReference type="ChEBI" id="CHEBI:18420"/>
    </cofactor>
</comment>
<evidence type="ECO:0000256" key="2">
    <source>
        <dbReference type="ARBA" id="ARBA00022723"/>
    </source>
</evidence>
<keyword evidence="2" id="KW-0479">Metal-binding</keyword>
<dbReference type="AlphaFoldDB" id="M1MZG8"/>
<evidence type="ECO:0000313" key="7">
    <source>
        <dbReference type="Proteomes" id="UP000011728"/>
    </source>
</evidence>
<name>M1MZG8_9CLOT</name>
<dbReference type="CDD" id="cd10803">
    <property type="entry name" value="YdjC_EF3048_like"/>
    <property type="match status" value="1"/>
</dbReference>
<keyword evidence="3" id="KW-0378">Hydrolase</keyword>
<evidence type="ECO:0000256" key="3">
    <source>
        <dbReference type="ARBA" id="ARBA00022801"/>
    </source>
</evidence>
<keyword evidence="5" id="KW-0119">Carbohydrate metabolism</keyword>
<dbReference type="OrthoDB" id="9774177at2"/>
<dbReference type="EMBL" id="CP004121">
    <property type="protein sequence ID" value="AGF56752.1"/>
    <property type="molecule type" value="Genomic_DNA"/>
</dbReference>
<dbReference type="InterPro" id="IPR011330">
    <property type="entry name" value="Glyco_hydro/deAcase_b/a-brl"/>
</dbReference>
<dbReference type="InterPro" id="IPR022948">
    <property type="entry name" value="COD_ChbG_bac"/>
</dbReference>
<evidence type="ECO:0000256" key="5">
    <source>
        <dbReference type="ARBA" id="ARBA00023277"/>
    </source>
</evidence>
<dbReference type="KEGG" id="csr:Cspa_c29910"/>
<organism evidence="6 7">
    <name type="scientific">Clostridium saccharoperbutylacetonicum N1-4(HMT)</name>
    <dbReference type="NCBI Taxonomy" id="931276"/>
    <lineage>
        <taxon>Bacteria</taxon>
        <taxon>Bacillati</taxon>
        <taxon>Bacillota</taxon>
        <taxon>Clostridia</taxon>
        <taxon>Eubacteriales</taxon>
        <taxon>Clostridiaceae</taxon>
        <taxon>Clostridium</taxon>
    </lineage>
</organism>
<dbReference type="SUPFAM" id="SSF88713">
    <property type="entry name" value="Glycoside hydrolase/deacetylase"/>
    <property type="match status" value="1"/>
</dbReference>
<evidence type="ECO:0000256" key="1">
    <source>
        <dbReference type="ARBA" id="ARBA00001946"/>
    </source>
</evidence>
<keyword evidence="7" id="KW-1185">Reference proteome</keyword>
<dbReference type="PATRIC" id="fig|931276.5.peg.3006"/>
<dbReference type="InterPro" id="IPR006879">
    <property type="entry name" value="YdjC-like"/>
</dbReference>
<reference evidence="6 7" key="1">
    <citation type="submission" date="2013-02" db="EMBL/GenBank/DDBJ databases">
        <title>Genome sequence of Clostridium saccharoperbutylacetonicum N1-4(HMT).</title>
        <authorList>
            <person name="Poehlein A."/>
            <person name="Daniel R."/>
        </authorList>
    </citation>
    <scope>NUCLEOTIDE SEQUENCE [LARGE SCALE GENOMIC DNA]</scope>
    <source>
        <strain evidence="7">N1-4(HMT)</strain>
    </source>
</reference>
<dbReference type="RefSeq" id="WP_015393071.1">
    <property type="nucleotide sequence ID" value="NC_020291.1"/>
</dbReference>
<dbReference type="Gene3D" id="3.20.20.370">
    <property type="entry name" value="Glycoside hydrolase/deacetylase"/>
    <property type="match status" value="1"/>
</dbReference>
<gene>
    <name evidence="6" type="ORF">Cspa_c29910</name>
</gene>
<dbReference type="STRING" id="36745.CLSAP_27270"/>
<accession>M1MZG8</accession>
<dbReference type="Pfam" id="PF04794">
    <property type="entry name" value="YdjC"/>
    <property type="match status" value="1"/>
</dbReference>
<keyword evidence="4" id="KW-0460">Magnesium</keyword>
<dbReference type="GO" id="GO:0046872">
    <property type="term" value="F:metal ion binding"/>
    <property type="evidence" value="ECO:0007669"/>
    <property type="project" value="UniProtKB-KW"/>
</dbReference>
<protein>
    <submittedName>
        <fullName evidence="6">YdjC family protein</fullName>
    </submittedName>
</protein>
<dbReference type="eggNOG" id="COG3394">
    <property type="taxonomic scope" value="Bacteria"/>
</dbReference>
<dbReference type="GO" id="GO:0000272">
    <property type="term" value="P:polysaccharide catabolic process"/>
    <property type="evidence" value="ECO:0007669"/>
    <property type="project" value="InterPro"/>
</dbReference>
<dbReference type="PANTHER" id="PTHR31609:SF1">
    <property type="entry name" value="CARBOHYDRATE DEACETYLASE"/>
    <property type="match status" value="1"/>
</dbReference>
<dbReference type="PANTHER" id="PTHR31609">
    <property type="entry name" value="YDJC DEACETYLASE FAMILY MEMBER"/>
    <property type="match status" value="1"/>
</dbReference>
<dbReference type="GO" id="GO:0019213">
    <property type="term" value="F:deacetylase activity"/>
    <property type="evidence" value="ECO:0007669"/>
    <property type="project" value="TreeGrafter"/>
</dbReference>
<evidence type="ECO:0000256" key="4">
    <source>
        <dbReference type="ARBA" id="ARBA00022842"/>
    </source>
</evidence>
<dbReference type="Proteomes" id="UP000011728">
    <property type="component" value="Chromosome"/>
</dbReference>
<sequence>MNLIINADDFGLTLGVSKGIITGMKEGIITDTSAMVNSKDFDTSVLLAKEAGIETMGVHLNITALRPVSKIEEVKSIVDSNGFFYKNPNIIPTPYNYIEIENELKEQIKKFLKTGLGLDHLDVHHGFNTIDKKIFKIILDLAEKYKIPLRRNTDKFENTKEKTVIMTQYFNKEFYNENANEDGLKDILNKYKDSKSTLEIMTHPGFVDEDLKNISSYNINRKKELEVLTSDEIKEFLINNDIKLISYKLLSKL</sequence>
<proteinExistence type="predicted"/>
<dbReference type="HOGENOM" id="CLU_064244_4_0_9"/>
<dbReference type="GO" id="GO:0016811">
    <property type="term" value="F:hydrolase activity, acting on carbon-nitrogen (but not peptide) bonds, in linear amides"/>
    <property type="evidence" value="ECO:0007669"/>
    <property type="project" value="InterPro"/>
</dbReference>